<dbReference type="GO" id="GO:0000481">
    <property type="term" value="P:maturation of 5S rRNA"/>
    <property type="evidence" value="ECO:0007669"/>
    <property type="project" value="TreeGrafter"/>
</dbReference>
<feature type="compositionally biased region" description="Basic and acidic residues" evidence="6">
    <location>
        <begin position="98"/>
        <end position="161"/>
    </location>
</feature>
<feature type="compositionally biased region" description="Basic and acidic residues" evidence="6">
    <location>
        <begin position="174"/>
        <end position="186"/>
    </location>
</feature>
<evidence type="ECO:0000256" key="4">
    <source>
        <dbReference type="ARBA" id="ARBA00023187"/>
    </source>
</evidence>
<dbReference type="AlphaFoldDB" id="A0A7M7G7D3"/>
<dbReference type="Pfam" id="PF19252">
    <property type="entry name" value="HIND"/>
    <property type="match status" value="1"/>
</dbReference>
<feature type="compositionally biased region" description="Basic and acidic residues" evidence="6">
    <location>
        <begin position="24"/>
        <end position="35"/>
    </location>
</feature>
<keyword evidence="3" id="KW-0507">mRNA processing</keyword>
<comment type="subcellular location">
    <subcellularLocation>
        <location evidence="1">Nucleus</location>
    </subcellularLocation>
</comment>
<dbReference type="InParanoid" id="A0A7M7G7D3"/>
<evidence type="ECO:0000256" key="1">
    <source>
        <dbReference type="ARBA" id="ARBA00004123"/>
    </source>
</evidence>
<dbReference type="Pfam" id="PF03343">
    <property type="entry name" value="SART-1"/>
    <property type="match status" value="1"/>
</dbReference>
<dbReference type="GO" id="GO:0045292">
    <property type="term" value="P:mRNA cis splicing, via spliceosome"/>
    <property type="evidence" value="ECO:0007669"/>
    <property type="project" value="TreeGrafter"/>
</dbReference>
<keyword evidence="8" id="KW-1185">Reference proteome</keyword>
<dbReference type="PANTHER" id="PTHR14152">
    <property type="entry name" value="SQUAMOUS CELL CARCINOMA ANTIGEN RECOGNISED BY CYTOTOXIC T LYMPHOCYTES"/>
    <property type="match status" value="1"/>
</dbReference>
<evidence type="ECO:0000313" key="8">
    <source>
        <dbReference type="Proteomes" id="UP000002358"/>
    </source>
</evidence>
<organism evidence="7 8">
    <name type="scientific">Nasonia vitripennis</name>
    <name type="common">Parasitic wasp</name>
    <dbReference type="NCBI Taxonomy" id="7425"/>
    <lineage>
        <taxon>Eukaryota</taxon>
        <taxon>Metazoa</taxon>
        <taxon>Ecdysozoa</taxon>
        <taxon>Arthropoda</taxon>
        <taxon>Hexapoda</taxon>
        <taxon>Insecta</taxon>
        <taxon>Pterygota</taxon>
        <taxon>Neoptera</taxon>
        <taxon>Endopterygota</taxon>
        <taxon>Hymenoptera</taxon>
        <taxon>Apocrita</taxon>
        <taxon>Proctotrupomorpha</taxon>
        <taxon>Chalcidoidea</taxon>
        <taxon>Pteromalidae</taxon>
        <taxon>Pteromalinae</taxon>
        <taxon>Nasonia</taxon>
    </lineage>
</organism>
<dbReference type="OMA" id="KRRDYTG"/>
<feature type="compositionally biased region" description="Basic residues" evidence="6">
    <location>
        <begin position="1"/>
        <end position="23"/>
    </location>
</feature>
<evidence type="ECO:0008006" key="9">
    <source>
        <dbReference type="Google" id="ProtNLM"/>
    </source>
</evidence>
<keyword evidence="4" id="KW-0508">mRNA splicing</keyword>
<dbReference type="InterPro" id="IPR045347">
    <property type="entry name" value="HIND"/>
</dbReference>
<dbReference type="EnsemblMetazoa" id="XM_001606005">
    <property type="protein sequence ID" value="XP_001606055"/>
    <property type="gene ID" value="LOC100122451"/>
</dbReference>
<accession>A0A7M7G7D3</accession>
<evidence type="ECO:0000313" key="7">
    <source>
        <dbReference type="EnsemblMetazoa" id="XP_001606055"/>
    </source>
</evidence>
<name>A0A7M7G7D3_NASVI</name>
<dbReference type="OrthoDB" id="5583at2759"/>
<keyword evidence="5" id="KW-0539">Nucleus</keyword>
<dbReference type="GO" id="GO:0046540">
    <property type="term" value="C:U4/U6 x U5 tri-snRNP complex"/>
    <property type="evidence" value="ECO:0007669"/>
    <property type="project" value="InterPro"/>
</dbReference>
<sequence length="825" mass="94474">MGSNKRHKSDKSRESRKKRHRSHSRSESIERERPEKHRHHKKHKKKDRKDYDSDVEIVGVPPPPKISRTVHLSTPSPPEIYETSREERYSSRDYGFVGEDRVREDRTRVREERPREDKIREDVRRDDRGRENRGYREDRGREDRGREDRGREDRGREDRLPTKRRSPSPPKSGKSHESLSIEETNRIRAKLGLKPLEVDSGPKEGGPPNLIKDDLGEFLHKPATNAAEKAKQEKLRERLATTKQKREIQSSLAAIKTLGEGDDDDLNTEKWASKFTQIQDEKRKAAERAKMLDQMDEEFGGIGNLVKEDIRNDLKNAYTNKDLRGLKVEHSLNNFNEGSSVILTLKDQAVLAEEDDVLVNVNMIDDERYKKNVLVKSKKPGYDAYDESHYDEYGMPLGKVLDKYDEEIEGEKRDSFAIGMVDAKEIKERQAAMVKNRLANKRLESLQLAEPKIASDYFNESELEKFKKTKKKVRKLRTKKTLKADDLLSSANDYLKDLGSRRRRHAGDILDNDDLGGPTEDLSGVKIEDDDHDLDRRMKQKWKKIKAPAPSIKPEEIALTIKQEADMTNETDSAGNIILNSTAEFCRTLGDIPTYGQAGNRDENHQEFMDFEVNEVKQECVDEEMNGKSAWNTVEVDDVTVVPFTTEAAILDAEPSLDQGVGGALKLAMSKGYLQKEDSNRPSANQLAHLRAQNYSIEDKTYGDDDKFGRRDRYNGPTSEFTEKIGYRPILKLEQIGDDGRVLTTKEAFRYLSHKFHGKGPGKNKVEKRMKKAEQELLMKRMSSTDTPLGTLNLLQAKQKETQSPFIVLSGSKHMQTASISKSKN</sequence>
<proteinExistence type="inferred from homology"/>
<dbReference type="FunCoup" id="A0A7M7G7D3">
    <property type="interactions" value="1923"/>
</dbReference>
<dbReference type="Proteomes" id="UP000002358">
    <property type="component" value="Chromosome 1"/>
</dbReference>
<reference evidence="7" key="1">
    <citation type="submission" date="2021-01" db="UniProtKB">
        <authorList>
            <consortium name="EnsemblMetazoa"/>
        </authorList>
    </citation>
    <scope>IDENTIFICATION</scope>
</reference>
<evidence type="ECO:0000256" key="6">
    <source>
        <dbReference type="SAM" id="MobiDB-lite"/>
    </source>
</evidence>
<comment type="similarity">
    <text evidence="2">Belongs to the SNU66/SART1 family.</text>
</comment>
<dbReference type="InterPro" id="IPR005011">
    <property type="entry name" value="SNU66/SART1"/>
</dbReference>
<feature type="region of interest" description="Disordered" evidence="6">
    <location>
        <begin position="1"/>
        <end position="215"/>
    </location>
</feature>
<evidence type="ECO:0000256" key="5">
    <source>
        <dbReference type="ARBA" id="ARBA00023242"/>
    </source>
</evidence>
<protein>
    <recommendedName>
        <fullName evidence="9">U4/U6.U5 tri-snRNP-associated protein 1</fullName>
    </recommendedName>
</protein>
<feature type="compositionally biased region" description="Basic and acidic residues" evidence="6">
    <location>
        <begin position="82"/>
        <end position="91"/>
    </location>
</feature>
<evidence type="ECO:0000256" key="3">
    <source>
        <dbReference type="ARBA" id="ARBA00022664"/>
    </source>
</evidence>
<feature type="compositionally biased region" description="Basic residues" evidence="6">
    <location>
        <begin position="36"/>
        <end position="47"/>
    </location>
</feature>
<evidence type="ECO:0000256" key="2">
    <source>
        <dbReference type="ARBA" id="ARBA00006076"/>
    </source>
</evidence>
<dbReference type="KEGG" id="nvi:100122451"/>
<dbReference type="PANTHER" id="PTHR14152:SF5">
    <property type="entry name" value="U4_U6.U5 TRI-SNRNP-ASSOCIATED PROTEIN 1"/>
    <property type="match status" value="1"/>
</dbReference>
<gene>
    <name evidence="7" type="primary">100122451</name>
</gene>